<organism evidence="2 3">
    <name type="scientific">Roseateles aquatilis</name>
    <dbReference type="NCBI Taxonomy" id="431061"/>
    <lineage>
        <taxon>Bacteria</taxon>
        <taxon>Pseudomonadati</taxon>
        <taxon>Pseudomonadota</taxon>
        <taxon>Betaproteobacteria</taxon>
        <taxon>Burkholderiales</taxon>
        <taxon>Sphaerotilaceae</taxon>
        <taxon>Roseateles</taxon>
    </lineage>
</organism>
<protein>
    <submittedName>
        <fullName evidence="2">Uncharacterized protein</fullName>
    </submittedName>
</protein>
<feature type="region of interest" description="Disordered" evidence="1">
    <location>
        <begin position="21"/>
        <end position="44"/>
    </location>
</feature>
<reference evidence="2 3" key="1">
    <citation type="journal article" date="2008" name="Int. J. Syst. Evol. Microbiol.">
        <title>Description of Roseateles aquatilis sp. nov. and Roseateles terrae sp. nov., in the class Betaproteobacteria, and emended description of the genus Roseateles.</title>
        <authorList>
            <person name="Gomila M."/>
            <person name="Bowien B."/>
            <person name="Falsen E."/>
            <person name="Moore E.R."/>
            <person name="Lalucat J."/>
        </authorList>
    </citation>
    <scope>NUCLEOTIDE SEQUENCE [LARGE SCALE GENOMIC DNA]</scope>
    <source>
        <strain evidence="2 3">CCUG 48205</strain>
    </source>
</reference>
<evidence type="ECO:0000313" key="2">
    <source>
        <dbReference type="EMBL" id="OWQ93308.1"/>
    </source>
</evidence>
<sequence>MGADEQAASPSTATAAAVIAAERQAARQDPDASAESAETAVRRRNTQVSIMVHRARAMAALI</sequence>
<keyword evidence="3" id="KW-1185">Reference proteome</keyword>
<dbReference type="Proteomes" id="UP000197468">
    <property type="component" value="Unassembled WGS sequence"/>
</dbReference>
<dbReference type="AlphaFoldDB" id="A0A246JL00"/>
<gene>
    <name evidence="2" type="ORF">CDN99_02140</name>
</gene>
<accession>A0A246JL00</accession>
<dbReference type="EMBL" id="NIOF01000001">
    <property type="protein sequence ID" value="OWQ93308.1"/>
    <property type="molecule type" value="Genomic_DNA"/>
</dbReference>
<proteinExistence type="predicted"/>
<evidence type="ECO:0000313" key="3">
    <source>
        <dbReference type="Proteomes" id="UP000197468"/>
    </source>
</evidence>
<evidence type="ECO:0000256" key="1">
    <source>
        <dbReference type="SAM" id="MobiDB-lite"/>
    </source>
</evidence>
<comment type="caution">
    <text evidence="2">The sequence shown here is derived from an EMBL/GenBank/DDBJ whole genome shotgun (WGS) entry which is preliminary data.</text>
</comment>
<name>A0A246JL00_9BURK</name>